<gene>
    <name evidence="1" type="ORF">SCAR479_05514</name>
</gene>
<accession>A0ABR2XVP5</accession>
<dbReference type="Proteomes" id="UP001465668">
    <property type="component" value="Unassembled WGS sequence"/>
</dbReference>
<dbReference type="EMBL" id="JARVKM010000019">
    <property type="protein sequence ID" value="KAK9777831.1"/>
    <property type="molecule type" value="Genomic_DNA"/>
</dbReference>
<organism evidence="1 2">
    <name type="scientific">Seiridium cardinale</name>
    <dbReference type="NCBI Taxonomy" id="138064"/>
    <lineage>
        <taxon>Eukaryota</taxon>
        <taxon>Fungi</taxon>
        <taxon>Dikarya</taxon>
        <taxon>Ascomycota</taxon>
        <taxon>Pezizomycotina</taxon>
        <taxon>Sordariomycetes</taxon>
        <taxon>Xylariomycetidae</taxon>
        <taxon>Amphisphaeriales</taxon>
        <taxon>Sporocadaceae</taxon>
        <taxon>Seiridium</taxon>
    </lineage>
</organism>
<comment type="caution">
    <text evidence="1">The sequence shown here is derived from an EMBL/GenBank/DDBJ whole genome shotgun (WGS) entry which is preliminary data.</text>
</comment>
<keyword evidence="2" id="KW-1185">Reference proteome</keyword>
<proteinExistence type="predicted"/>
<reference evidence="1 2" key="1">
    <citation type="submission" date="2024-02" db="EMBL/GenBank/DDBJ databases">
        <title>First draft genome assembly of two strains of Seiridium cardinale.</title>
        <authorList>
            <person name="Emiliani G."/>
            <person name="Scali E."/>
        </authorList>
    </citation>
    <scope>NUCLEOTIDE SEQUENCE [LARGE SCALE GENOMIC DNA]</scope>
    <source>
        <strain evidence="1 2">BM-138-000479</strain>
    </source>
</reference>
<name>A0ABR2XVP5_9PEZI</name>
<sequence length="156" mass="17188">MPVPAQAFKKSEKSTLQQGIRAPLEERVESLTALVQTLKLRQDGYHDFLPEDAFGADVGDSDAYDGLEEQDDFIPNLASVSPKQDLRAMMWRKALGANHETFNGPGSLSIFASSLPVNSPSIPAIPSCNGSDLAIIKLNHSSKEMYIYEQFIDQFL</sequence>
<evidence type="ECO:0000313" key="1">
    <source>
        <dbReference type="EMBL" id="KAK9777831.1"/>
    </source>
</evidence>
<evidence type="ECO:0000313" key="2">
    <source>
        <dbReference type="Proteomes" id="UP001465668"/>
    </source>
</evidence>
<protein>
    <submittedName>
        <fullName evidence="1">Uncharacterized protein</fullName>
    </submittedName>
</protein>